<accession>Q21U82</accession>
<sequence length="130" mass="13955">MLKNRQVILVHLDAAPKPPRGAPCNGCGICCLLEPCPLGVILSGRRHGACIAVRWQDDVRQYRCGALCEPVAVLRHVLPARLQRLTPGLAAGLAPILARWAQRWIAVGQGCDSSLDSALAEQPLADAKIH</sequence>
<dbReference type="AlphaFoldDB" id="Q21U82"/>
<name>Q21U82_ALBFT</name>
<evidence type="ECO:0008006" key="3">
    <source>
        <dbReference type="Google" id="ProtNLM"/>
    </source>
</evidence>
<gene>
    <name evidence="1" type="ordered locus">Rfer_2960</name>
</gene>
<dbReference type="OrthoDB" id="8536890at2"/>
<dbReference type="HOGENOM" id="CLU_169510_0_0_4"/>
<evidence type="ECO:0000313" key="1">
    <source>
        <dbReference type="EMBL" id="ABD70671.1"/>
    </source>
</evidence>
<reference evidence="2" key="1">
    <citation type="submission" date="2006-02" db="EMBL/GenBank/DDBJ databases">
        <title>Complete sequence of chromosome of Rhodoferax ferrireducens DSM 15236.</title>
        <authorList>
            <person name="Copeland A."/>
            <person name="Lucas S."/>
            <person name="Lapidus A."/>
            <person name="Barry K."/>
            <person name="Detter J.C."/>
            <person name="Glavina del Rio T."/>
            <person name="Hammon N."/>
            <person name="Israni S."/>
            <person name="Pitluck S."/>
            <person name="Brettin T."/>
            <person name="Bruce D."/>
            <person name="Han C."/>
            <person name="Tapia R."/>
            <person name="Gilna P."/>
            <person name="Kiss H."/>
            <person name="Schmutz J."/>
            <person name="Larimer F."/>
            <person name="Land M."/>
            <person name="Kyrpides N."/>
            <person name="Ivanova N."/>
            <person name="Richardson P."/>
        </authorList>
    </citation>
    <scope>NUCLEOTIDE SEQUENCE [LARGE SCALE GENOMIC DNA]</scope>
    <source>
        <strain evidence="2">ATCC BAA-621 / DSM 15236 / T118</strain>
    </source>
</reference>
<dbReference type="EMBL" id="CP000267">
    <property type="protein sequence ID" value="ABD70671.1"/>
    <property type="molecule type" value="Genomic_DNA"/>
</dbReference>
<dbReference type="Proteomes" id="UP000008332">
    <property type="component" value="Chromosome"/>
</dbReference>
<dbReference type="eggNOG" id="ENOG5032YY6">
    <property type="taxonomic scope" value="Bacteria"/>
</dbReference>
<protein>
    <recommendedName>
        <fullName evidence="3">4Fe-4S ferredoxin-type domain-containing protein</fullName>
    </recommendedName>
</protein>
<organism evidence="1 2">
    <name type="scientific">Albidiferax ferrireducens (strain ATCC BAA-621 / DSM 15236 / T118)</name>
    <name type="common">Rhodoferax ferrireducens</name>
    <dbReference type="NCBI Taxonomy" id="338969"/>
    <lineage>
        <taxon>Bacteria</taxon>
        <taxon>Pseudomonadati</taxon>
        <taxon>Pseudomonadota</taxon>
        <taxon>Betaproteobacteria</taxon>
        <taxon>Burkholderiales</taxon>
        <taxon>Comamonadaceae</taxon>
        <taxon>Rhodoferax</taxon>
    </lineage>
</organism>
<dbReference type="KEGG" id="rfr:Rfer_2960"/>
<proteinExistence type="predicted"/>
<dbReference type="STRING" id="338969.Rfer_2960"/>
<evidence type="ECO:0000313" key="2">
    <source>
        <dbReference type="Proteomes" id="UP000008332"/>
    </source>
</evidence>
<keyword evidence="2" id="KW-1185">Reference proteome</keyword>